<feature type="signal peptide" evidence="8">
    <location>
        <begin position="1"/>
        <end position="31"/>
    </location>
</feature>
<dbReference type="InterPro" id="IPR051156">
    <property type="entry name" value="Mito/Outer_Membr_Metalloprot"/>
</dbReference>
<evidence type="ECO:0000313" key="12">
    <source>
        <dbReference type="Proteomes" id="UP000077875"/>
    </source>
</evidence>
<dbReference type="Gene3D" id="1.25.40.10">
    <property type="entry name" value="Tetratricopeptide repeat domain"/>
    <property type="match status" value="1"/>
</dbReference>
<proteinExistence type="inferred from homology"/>
<dbReference type="EC" id="3.4.-.-" evidence="8"/>
<gene>
    <name evidence="11" type="ORF">A5892_16140</name>
</gene>
<comment type="cofactor">
    <cofactor evidence="8">
        <name>Zn(2+)</name>
        <dbReference type="ChEBI" id="CHEBI:29105"/>
    </cofactor>
    <text evidence="8">Binds 1 zinc ion per subunit.</text>
</comment>
<keyword evidence="12" id="KW-1185">Reference proteome</keyword>
<protein>
    <recommendedName>
        <fullName evidence="8">Putative beta-barrel assembly-enhancing protease</fullName>
        <ecNumber evidence="8">3.4.-.-</ecNumber>
    </recommendedName>
</protein>
<keyword evidence="1 8" id="KW-0645">Protease</keyword>
<evidence type="ECO:0000256" key="1">
    <source>
        <dbReference type="ARBA" id="ARBA00022670"/>
    </source>
</evidence>
<feature type="region of interest" description="Disordered" evidence="9">
    <location>
        <begin position="51"/>
        <end position="78"/>
    </location>
</feature>
<evidence type="ECO:0000256" key="7">
    <source>
        <dbReference type="ARBA" id="ARBA00023049"/>
    </source>
</evidence>
<evidence type="ECO:0000259" key="10">
    <source>
        <dbReference type="Pfam" id="PF01435"/>
    </source>
</evidence>
<comment type="subcellular location">
    <subcellularLocation>
        <location evidence="8">Periplasm</location>
    </subcellularLocation>
</comment>
<keyword evidence="2 8" id="KW-0479">Metal-binding</keyword>
<comment type="function">
    <text evidence="8">Functions as both a chaperone and a metalloprotease. Maintains the integrity of the outer membrane by promoting either the assembly or the elimination of outer membrane proteins, depending on their folding state.</text>
</comment>
<reference evidence="11 12" key="1">
    <citation type="submission" date="2016-04" db="EMBL/GenBank/DDBJ databases">
        <title>Complete Genome Sequence of Halotalea alkalilenta IHB B 13600.</title>
        <authorList>
            <person name="Swarnkar M.K."/>
            <person name="Sharma A."/>
            <person name="Kaushal K."/>
            <person name="Soni R."/>
            <person name="Rana S."/>
            <person name="Singh A.K."/>
            <person name="Gulati A."/>
        </authorList>
    </citation>
    <scope>NUCLEOTIDE SEQUENCE [LARGE SCALE GENOMIC DNA]</scope>
    <source>
        <strain evidence="11 12">IHB B 13600</strain>
    </source>
</reference>
<feature type="chain" id="PRO_5009001691" description="Putative beta-barrel assembly-enhancing protease" evidence="8">
    <location>
        <begin position="32"/>
        <end position="530"/>
    </location>
</feature>
<dbReference type="InterPro" id="IPR030873">
    <property type="entry name" value="Protease_BepA"/>
</dbReference>
<name>A0A172YHR9_9GAMM</name>
<keyword evidence="3 8" id="KW-0732">Signal</keyword>
<dbReference type="GO" id="GO:0004222">
    <property type="term" value="F:metalloendopeptidase activity"/>
    <property type="evidence" value="ECO:0007669"/>
    <property type="project" value="InterPro"/>
</dbReference>
<evidence type="ECO:0000256" key="6">
    <source>
        <dbReference type="ARBA" id="ARBA00022833"/>
    </source>
</evidence>
<dbReference type="RefSeq" id="WP_064123660.1">
    <property type="nucleotide sequence ID" value="NZ_CP015243.1"/>
</dbReference>
<dbReference type="KEGG" id="haa:A5892_16140"/>
<dbReference type="GO" id="GO:0008270">
    <property type="term" value="F:zinc ion binding"/>
    <property type="evidence" value="ECO:0007669"/>
    <property type="project" value="UniProtKB-UniRule"/>
</dbReference>
<keyword evidence="7 8" id="KW-0482">Metalloprotease</keyword>
<dbReference type="AlphaFoldDB" id="A0A172YHR9"/>
<feature type="binding site" evidence="8">
    <location>
        <position position="182"/>
    </location>
    <ligand>
        <name>Zn(2+)</name>
        <dbReference type="ChEBI" id="CHEBI:29105"/>
        <note>catalytic</note>
    </ligand>
</feature>
<dbReference type="Proteomes" id="UP000077875">
    <property type="component" value="Chromosome"/>
</dbReference>
<accession>A0A172YHR9</accession>
<dbReference type="Pfam" id="PF14559">
    <property type="entry name" value="TPR_19"/>
    <property type="match status" value="1"/>
</dbReference>
<dbReference type="STRING" id="376489.A5892_16140"/>
<keyword evidence="6 8" id="KW-0862">Zinc</keyword>
<dbReference type="SUPFAM" id="SSF48452">
    <property type="entry name" value="TPR-like"/>
    <property type="match status" value="1"/>
</dbReference>
<dbReference type="InterPro" id="IPR001915">
    <property type="entry name" value="Peptidase_M48"/>
</dbReference>
<dbReference type="Pfam" id="PF01435">
    <property type="entry name" value="Peptidase_M48"/>
    <property type="match status" value="1"/>
</dbReference>
<dbReference type="HAMAP" id="MF_00997">
    <property type="entry name" value="Protease_BepA"/>
    <property type="match status" value="1"/>
</dbReference>
<sequence length="530" mass="57272" precursor="true">MQPRRFPRHRSLVLLLIGTLSLACSALPALAQVSGSDRAVDEALLGPTGGRFDLGTPVFTPPPTNRPSSTGTGGQGEYRLPSLGAQSISVNGMDETRLGRAWMRQFLAQVSPWDDPITQQYLESVVQRLLPFSGVGPIDPAVLLLSSRQLNAFAVPGGVIGVNTGLFLSAPDRDAFASVIAHELGHLSQRHFARNVQQASRSQMPTLAAMLAGMVIAASGAGDVGIATIAGSQAAAMQNQLAYSRQYEQEADRAGLDILARAGMDPQAMPRMFRALQRTASLQGSSPPEFLLTHPLTEGRISASQARANQLHVAYQPPGPEYGMIRARVVLAMYMDDPSQARERLRSDLTDPDALAYLQALTLTLQHRTDEALAAFDALAARQPDLLMIPASAADAALDAGRFDEARARARQLLRIAPDYYPAQVLEARAELSSNPSSAFDTLRRVAERRPDDPQVWGLLAEAAGRAGHEGWGHLALAEQAQLTGRVSTGLRQLDIGAHVAEQSGDYVMLDRLRARRDALTQYRRDIEQF</sequence>
<evidence type="ECO:0000256" key="4">
    <source>
        <dbReference type="ARBA" id="ARBA00022764"/>
    </source>
</evidence>
<evidence type="ECO:0000256" key="2">
    <source>
        <dbReference type="ARBA" id="ARBA00022723"/>
    </source>
</evidence>
<feature type="binding site" evidence="8">
    <location>
        <position position="186"/>
    </location>
    <ligand>
        <name>Zn(2+)</name>
        <dbReference type="ChEBI" id="CHEBI:29105"/>
        <note>catalytic</note>
    </ligand>
</feature>
<evidence type="ECO:0000256" key="9">
    <source>
        <dbReference type="SAM" id="MobiDB-lite"/>
    </source>
</evidence>
<dbReference type="GO" id="GO:0042597">
    <property type="term" value="C:periplasmic space"/>
    <property type="evidence" value="ECO:0007669"/>
    <property type="project" value="UniProtKB-SubCell"/>
</dbReference>
<evidence type="ECO:0000256" key="5">
    <source>
        <dbReference type="ARBA" id="ARBA00022801"/>
    </source>
</evidence>
<dbReference type="Gene3D" id="3.30.2010.10">
    <property type="entry name" value="Metalloproteases ('zincins'), catalytic domain"/>
    <property type="match status" value="1"/>
</dbReference>
<dbReference type="EMBL" id="CP015243">
    <property type="protein sequence ID" value="ANF58804.1"/>
    <property type="molecule type" value="Genomic_DNA"/>
</dbReference>
<dbReference type="GO" id="GO:0016020">
    <property type="term" value="C:membrane"/>
    <property type="evidence" value="ECO:0007669"/>
    <property type="project" value="InterPro"/>
</dbReference>
<dbReference type="GO" id="GO:0051603">
    <property type="term" value="P:proteolysis involved in protein catabolic process"/>
    <property type="evidence" value="ECO:0007669"/>
    <property type="project" value="TreeGrafter"/>
</dbReference>
<dbReference type="InterPro" id="IPR011990">
    <property type="entry name" value="TPR-like_helical_dom_sf"/>
</dbReference>
<dbReference type="PROSITE" id="PS51257">
    <property type="entry name" value="PROKAR_LIPOPROTEIN"/>
    <property type="match status" value="1"/>
</dbReference>
<feature type="binding site" evidence="8">
    <location>
        <position position="248"/>
    </location>
    <ligand>
        <name>Zn(2+)</name>
        <dbReference type="ChEBI" id="CHEBI:29105"/>
        <note>catalytic</note>
    </ligand>
</feature>
<feature type="active site" evidence="8">
    <location>
        <position position="183"/>
    </location>
</feature>
<evidence type="ECO:0000256" key="8">
    <source>
        <dbReference type="HAMAP-Rule" id="MF_00997"/>
    </source>
</evidence>
<dbReference type="PANTHER" id="PTHR22726">
    <property type="entry name" value="METALLOENDOPEPTIDASE OMA1"/>
    <property type="match status" value="1"/>
</dbReference>
<organism evidence="11 12">
    <name type="scientific">Halotalea alkalilenta</name>
    <dbReference type="NCBI Taxonomy" id="376489"/>
    <lineage>
        <taxon>Bacteria</taxon>
        <taxon>Pseudomonadati</taxon>
        <taxon>Pseudomonadota</taxon>
        <taxon>Gammaproteobacteria</taxon>
        <taxon>Oceanospirillales</taxon>
        <taxon>Halomonadaceae</taxon>
        <taxon>Halotalea</taxon>
    </lineage>
</organism>
<keyword evidence="5 8" id="KW-0378">Hydrolase</keyword>
<keyword evidence="4 8" id="KW-0574">Periplasm</keyword>
<evidence type="ECO:0000256" key="3">
    <source>
        <dbReference type="ARBA" id="ARBA00022729"/>
    </source>
</evidence>
<evidence type="ECO:0000313" key="11">
    <source>
        <dbReference type="EMBL" id="ANF58804.1"/>
    </source>
</evidence>
<feature type="active site" description="Proton donor" evidence="8">
    <location>
        <position position="252"/>
    </location>
</feature>
<feature type="domain" description="Peptidase M48" evidence="10">
    <location>
        <begin position="117"/>
        <end position="306"/>
    </location>
</feature>
<comment type="similarity">
    <text evidence="8">Belongs to the peptidase M48 family. BepA subfamily.</text>
</comment>
<dbReference type="PANTHER" id="PTHR22726:SF1">
    <property type="entry name" value="METALLOENDOPEPTIDASE OMA1, MITOCHONDRIAL"/>
    <property type="match status" value="1"/>
</dbReference>